<dbReference type="EC" id="2.1.1.-" evidence="1"/>
<dbReference type="GO" id="GO:0032259">
    <property type="term" value="P:methylation"/>
    <property type="evidence" value="ECO:0007669"/>
    <property type="project" value="UniProtKB-KW"/>
</dbReference>
<proteinExistence type="predicted"/>
<protein>
    <submittedName>
        <fullName evidence="1">Class I SAM-dependent methyltransferase</fullName>
        <ecNumber evidence="1">2.1.1.-</ecNumber>
    </submittedName>
</protein>
<dbReference type="EMBL" id="JBHMDM010000004">
    <property type="protein sequence ID" value="MFB9376990.1"/>
    <property type="molecule type" value="Genomic_DNA"/>
</dbReference>
<keyword evidence="1" id="KW-0808">Transferase</keyword>
<organism evidence="1 2">
    <name type="scientific">Kineococcus gynurae</name>
    <dbReference type="NCBI Taxonomy" id="452979"/>
    <lineage>
        <taxon>Bacteria</taxon>
        <taxon>Bacillati</taxon>
        <taxon>Actinomycetota</taxon>
        <taxon>Actinomycetes</taxon>
        <taxon>Kineosporiales</taxon>
        <taxon>Kineosporiaceae</taxon>
        <taxon>Kineococcus</taxon>
    </lineage>
</organism>
<reference evidence="1 2" key="1">
    <citation type="submission" date="2024-09" db="EMBL/GenBank/DDBJ databases">
        <authorList>
            <person name="Sun Q."/>
            <person name="Mori K."/>
        </authorList>
    </citation>
    <scope>NUCLEOTIDE SEQUENCE [LARGE SCALE GENOMIC DNA]</scope>
    <source>
        <strain evidence="1 2">TISTR 1856</strain>
    </source>
</reference>
<keyword evidence="1" id="KW-0489">Methyltransferase</keyword>
<dbReference type="Proteomes" id="UP001589748">
    <property type="component" value="Unassembled WGS sequence"/>
</dbReference>
<name>A0ABV5LSC1_9ACTN</name>
<dbReference type="SUPFAM" id="SSF53335">
    <property type="entry name" value="S-adenosyl-L-methionine-dependent methyltransferases"/>
    <property type="match status" value="1"/>
</dbReference>
<accession>A0ABV5LSC1</accession>
<dbReference type="Gene3D" id="3.40.50.150">
    <property type="entry name" value="Vaccinia Virus protein VP39"/>
    <property type="match status" value="1"/>
</dbReference>
<dbReference type="RefSeq" id="WP_380135359.1">
    <property type="nucleotide sequence ID" value="NZ_JBHLUI010000003.1"/>
</dbReference>
<comment type="caution">
    <text evidence="1">The sequence shown here is derived from an EMBL/GenBank/DDBJ whole genome shotgun (WGS) entry which is preliminary data.</text>
</comment>
<keyword evidence="2" id="KW-1185">Reference proteome</keyword>
<dbReference type="GO" id="GO:0008168">
    <property type="term" value="F:methyltransferase activity"/>
    <property type="evidence" value="ECO:0007669"/>
    <property type="project" value="UniProtKB-KW"/>
</dbReference>
<sequence>MSETDDRHPTLDRVPRLGDEVLLTAYREHVDDIARVVEQQRTRLRDHPRLRPQLDDVEAELTYALVRHLRPRRVVEVGCFWGWSTTWLLSALRDNGEGELHSFDRVGHVERTVEPELTDRWTFQLGDVRERLVEIRASDPDHVFVDAAHTRRFGRWMTSTLFPALTPGTPVSVHDVYHHRTTAPWSEGREVENWAVRSGVPILTAARPRATWLRREILELRHRAGIQGARGTTTDPMVWFDLPGRGPRREP</sequence>
<dbReference type="InterPro" id="IPR029063">
    <property type="entry name" value="SAM-dependent_MTases_sf"/>
</dbReference>
<evidence type="ECO:0000313" key="1">
    <source>
        <dbReference type="EMBL" id="MFB9376990.1"/>
    </source>
</evidence>
<dbReference type="Pfam" id="PF13578">
    <property type="entry name" value="Methyltransf_24"/>
    <property type="match status" value="1"/>
</dbReference>
<gene>
    <name evidence="1" type="ORF">ACFFVI_08410</name>
</gene>
<evidence type="ECO:0000313" key="2">
    <source>
        <dbReference type="Proteomes" id="UP001589748"/>
    </source>
</evidence>